<keyword evidence="1" id="KW-0812">Transmembrane</keyword>
<keyword evidence="1" id="KW-0472">Membrane</keyword>
<evidence type="ECO:0000313" key="3">
    <source>
        <dbReference type="Proteomes" id="UP000270924"/>
    </source>
</evidence>
<dbReference type="EMBL" id="UYWW01004385">
    <property type="protein sequence ID" value="VDM13470.1"/>
    <property type="molecule type" value="Genomic_DNA"/>
</dbReference>
<evidence type="ECO:0000256" key="1">
    <source>
        <dbReference type="SAM" id="Phobius"/>
    </source>
</evidence>
<dbReference type="OrthoDB" id="430340at2759"/>
<dbReference type="InParanoid" id="A0A3P7DTV2"/>
<keyword evidence="1" id="KW-1133">Transmembrane helix</keyword>
<accession>A0A3P7DTV2</accession>
<organism evidence="2 3">
    <name type="scientific">Wuchereria bancrofti</name>
    <dbReference type="NCBI Taxonomy" id="6293"/>
    <lineage>
        <taxon>Eukaryota</taxon>
        <taxon>Metazoa</taxon>
        <taxon>Ecdysozoa</taxon>
        <taxon>Nematoda</taxon>
        <taxon>Chromadorea</taxon>
        <taxon>Rhabditida</taxon>
        <taxon>Spirurina</taxon>
        <taxon>Spiruromorpha</taxon>
        <taxon>Filarioidea</taxon>
        <taxon>Onchocercidae</taxon>
        <taxon>Wuchereria</taxon>
    </lineage>
</organism>
<sequence>MIVFNFFIGWCANPNDSNRKITFVFAVPKVIERIRIEKTANGAYPIVISLKYSNRTGVPLIPFIAANITKLITRNVAIVGGELLVLPQAIEVRVLELTIEEFFNNACMKLDILGCHKTNCFGKIFSFFSLYFFLFLIKLLTFTQ</sequence>
<feature type="transmembrane region" description="Helical" evidence="1">
    <location>
        <begin position="124"/>
        <end position="142"/>
    </location>
</feature>
<dbReference type="Proteomes" id="UP000270924">
    <property type="component" value="Unassembled WGS sequence"/>
</dbReference>
<keyword evidence="3" id="KW-1185">Reference proteome</keyword>
<dbReference type="AlphaFoldDB" id="A0A3P7DTV2"/>
<evidence type="ECO:0000313" key="2">
    <source>
        <dbReference type="EMBL" id="VDM13470.1"/>
    </source>
</evidence>
<dbReference type="Gene3D" id="2.60.120.260">
    <property type="entry name" value="Galactose-binding domain-like"/>
    <property type="match status" value="1"/>
</dbReference>
<gene>
    <name evidence="2" type="ORF">WBA_LOCUS6856</name>
</gene>
<protein>
    <submittedName>
        <fullName evidence="2">Uncharacterized protein</fullName>
    </submittedName>
</protein>
<name>A0A3P7DTV2_WUCBA</name>
<proteinExistence type="predicted"/>
<reference evidence="2 3" key="1">
    <citation type="submission" date="2018-11" db="EMBL/GenBank/DDBJ databases">
        <authorList>
            <consortium name="Pathogen Informatics"/>
        </authorList>
    </citation>
    <scope>NUCLEOTIDE SEQUENCE [LARGE SCALE GENOMIC DNA]</scope>
</reference>